<evidence type="ECO:0000313" key="2">
    <source>
        <dbReference type="Proteomes" id="UP001472677"/>
    </source>
</evidence>
<name>A0ABR2B4N2_9ROSI</name>
<protein>
    <submittedName>
        <fullName evidence="1">Uncharacterized protein</fullName>
    </submittedName>
</protein>
<evidence type="ECO:0000313" key="1">
    <source>
        <dbReference type="EMBL" id="KAK8501821.1"/>
    </source>
</evidence>
<organism evidence="1 2">
    <name type="scientific">Hibiscus sabdariffa</name>
    <name type="common">roselle</name>
    <dbReference type="NCBI Taxonomy" id="183260"/>
    <lineage>
        <taxon>Eukaryota</taxon>
        <taxon>Viridiplantae</taxon>
        <taxon>Streptophyta</taxon>
        <taxon>Embryophyta</taxon>
        <taxon>Tracheophyta</taxon>
        <taxon>Spermatophyta</taxon>
        <taxon>Magnoliopsida</taxon>
        <taxon>eudicotyledons</taxon>
        <taxon>Gunneridae</taxon>
        <taxon>Pentapetalae</taxon>
        <taxon>rosids</taxon>
        <taxon>malvids</taxon>
        <taxon>Malvales</taxon>
        <taxon>Malvaceae</taxon>
        <taxon>Malvoideae</taxon>
        <taxon>Hibiscus</taxon>
    </lineage>
</organism>
<gene>
    <name evidence="1" type="ORF">V6N12_072955</name>
</gene>
<sequence>MFFCVSVRFGNSECGGCCCLWETRFNHLQVGNLDVDRLNKLCSCMNWEVAYGSIALWRCYCDLSSS</sequence>
<accession>A0ABR2B4N2</accession>
<comment type="caution">
    <text evidence="1">The sequence shown here is derived from an EMBL/GenBank/DDBJ whole genome shotgun (WGS) entry which is preliminary data.</text>
</comment>
<reference evidence="1 2" key="1">
    <citation type="journal article" date="2024" name="G3 (Bethesda)">
        <title>Genome assembly of Hibiscus sabdariffa L. provides insights into metabolisms of medicinal natural products.</title>
        <authorList>
            <person name="Kim T."/>
        </authorList>
    </citation>
    <scope>NUCLEOTIDE SEQUENCE [LARGE SCALE GENOMIC DNA]</scope>
    <source>
        <strain evidence="1">TK-2024</strain>
        <tissue evidence="1">Old leaves</tissue>
    </source>
</reference>
<dbReference type="Proteomes" id="UP001472677">
    <property type="component" value="Unassembled WGS sequence"/>
</dbReference>
<dbReference type="EMBL" id="JBBPBM010000181">
    <property type="protein sequence ID" value="KAK8501821.1"/>
    <property type="molecule type" value="Genomic_DNA"/>
</dbReference>
<keyword evidence="2" id="KW-1185">Reference proteome</keyword>
<proteinExistence type="predicted"/>